<evidence type="ECO:0000313" key="9">
    <source>
        <dbReference type="EMBL" id="CEO90297.1"/>
    </source>
</evidence>
<keyword evidence="6 8" id="KW-1133">Transmembrane helix</keyword>
<gene>
    <name evidence="9" type="ORF">SSCH_80019</name>
</gene>
<feature type="transmembrane region" description="Helical" evidence="8">
    <location>
        <begin position="232"/>
        <end position="258"/>
    </location>
</feature>
<feature type="transmembrane region" description="Helical" evidence="8">
    <location>
        <begin position="23"/>
        <end position="43"/>
    </location>
</feature>
<dbReference type="InterPro" id="IPR038665">
    <property type="entry name" value="Voltage-dep_anion_channel_sf"/>
</dbReference>
<dbReference type="Gene3D" id="1.50.10.150">
    <property type="entry name" value="Voltage-dependent anion channel"/>
    <property type="match status" value="1"/>
</dbReference>
<feature type="transmembrane region" description="Helical" evidence="8">
    <location>
        <begin position="94"/>
        <end position="118"/>
    </location>
</feature>
<feature type="transmembrane region" description="Helical" evidence="8">
    <location>
        <begin position="163"/>
        <end position="181"/>
    </location>
</feature>
<evidence type="ECO:0000256" key="3">
    <source>
        <dbReference type="ARBA" id="ARBA00022448"/>
    </source>
</evidence>
<accession>A0A0B7MRL3</accession>
<dbReference type="Pfam" id="PF03595">
    <property type="entry name" value="SLAC1"/>
    <property type="match status" value="1"/>
</dbReference>
<proteinExistence type="inferred from homology"/>
<organism evidence="9 10">
    <name type="scientific">Syntrophaceticus schinkii</name>
    <dbReference type="NCBI Taxonomy" id="499207"/>
    <lineage>
        <taxon>Bacteria</taxon>
        <taxon>Bacillati</taxon>
        <taxon>Bacillota</taxon>
        <taxon>Clostridia</taxon>
        <taxon>Thermoanaerobacterales</taxon>
        <taxon>Thermoanaerobacterales Family III. Incertae Sedis</taxon>
        <taxon>Syntrophaceticus</taxon>
    </lineage>
</organism>
<feature type="transmembrane region" description="Helical" evidence="8">
    <location>
        <begin position="298"/>
        <end position="319"/>
    </location>
</feature>
<dbReference type="GO" id="GO:0005886">
    <property type="term" value="C:plasma membrane"/>
    <property type="evidence" value="ECO:0007669"/>
    <property type="project" value="UniProtKB-SubCell"/>
</dbReference>
<keyword evidence="4" id="KW-1003">Cell membrane</keyword>
<dbReference type="InterPro" id="IPR004695">
    <property type="entry name" value="SLAC1/Mae1/Ssu1/TehA"/>
</dbReference>
<keyword evidence="5 8" id="KW-0812">Transmembrane</keyword>
<name>A0A0B7MRL3_9FIRM</name>
<evidence type="ECO:0000256" key="7">
    <source>
        <dbReference type="ARBA" id="ARBA00023136"/>
    </source>
</evidence>
<evidence type="ECO:0000313" key="10">
    <source>
        <dbReference type="Proteomes" id="UP000046155"/>
    </source>
</evidence>
<feature type="transmembrane region" description="Helical" evidence="8">
    <location>
        <begin position="270"/>
        <end position="292"/>
    </location>
</feature>
<keyword evidence="7 8" id="KW-0472">Membrane</keyword>
<evidence type="ECO:0000256" key="6">
    <source>
        <dbReference type="ARBA" id="ARBA00022989"/>
    </source>
</evidence>
<evidence type="ECO:0000256" key="1">
    <source>
        <dbReference type="ARBA" id="ARBA00004651"/>
    </source>
</evidence>
<sequence length="362" mass="40404">MDAHSDLSEPEIRGFKQVIKNFAPSWFASVMGTGIFAVTSKYYSCYWPWLNSVAVGLWILNVILFCVLLIPWITRWFLFTEYALRDLNHPIIGQFYATLPIGCLVLAVDFLVVGTGFLGMELAVSFAKACWVLGAILALVFAIATPVINFFNKVTIADLNPAWFMPPVSLIVAPIAGAKLLPYWPQYFQKLLLLINYALWGMGFFLFIFLAVICFYRLIVAPPLPGSLVPTIWIYLGPIGAGTLALLNLGAASGHWLGGFVQSAINLFGLIYWGFGFWWLIIAGIVTLINILHRNLPYALSWWAFTFPLGAYAGATFLIASIFQCPPLKSYGFICYCLLALCWLLVFCQTFFRVCTGELFKG</sequence>
<comment type="similarity">
    <text evidence="2">Belongs to the tellurite-resistance/dicarboxylate transporter (TDT) family.</text>
</comment>
<dbReference type="OrthoDB" id="958273at2"/>
<feature type="transmembrane region" description="Helical" evidence="8">
    <location>
        <begin position="331"/>
        <end position="352"/>
    </location>
</feature>
<comment type="subcellular location">
    <subcellularLocation>
        <location evidence="1">Cell membrane</location>
        <topology evidence="1">Multi-pass membrane protein</topology>
    </subcellularLocation>
</comment>
<evidence type="ECO:0000256" key="4">
    <source>
        <dbReference type="ARBA" id="ARBA00022475"/>
    </source>
</evidence>
<feature type="transmembrane region" description="Helical" evidence="8">
    <location>
        <begin position="55"/>
        <end position="74"/>
    </location>
</feature>
<evidence type="ECO:0008006" key="11">
    <source>
        <dbReference type="Google" id="ProtNLM"/>
    </source>
</evidence>
<dbReference type="Proteomes" id="UP000046155">
    <property type="component" value="Unassembled WGS sequence"/>
</dbReference>
<evidence type="ECO:0000256" key="5">
    <source>
        <dbReference type="ARBA" id="ARBA00022692"/>
    </source>
</evidence>
<feature type="transmembrane region" description="Helical" evidence="8">
    <location>
        <begin position="130"/>
        <end position="151"/>
    </location>
</feature>
<evidence type="ECO:0000256" key="8">
    <source>
        <dbReference type="SAM" id="Phobius"/>
    </source>
</evidence>
<feature type="transmembrane region" description="Helical" evidence="8">
    <location>
        <begin position="193"/>
        <end position="220"/>
    </location>
</feature>
<dbReference type="EMBL" id="CDRZ01000280">
    <property type="protein sequence ID" value="CEO90297.1"/>
    <property type="molecule type" value="Genomic_DNA"/>
</dbReference>
<keyword evidence="10" id="KW-1185">Reference proteome</keyword>
<protein>
    <recommendedName>
        <fullName evidence="11">C4-dicarboxylate transporter/malic acid transport protein</fullName>
    </recommendedName>
</protein>
<dbReference type="InterPro" id="IPR051629">
    <property type="entry name" value="Sulfite_efflux_TDT"/>
</dbReference>
<dbReference type="PANTHER" id="PTHR31686">
    <property type="match status" value="1"/>
</dbReference>
<evidence type="ECO:0000256" key="2">
    <source>
        <dbReference type="ARBA" id="ARBA00008566"/>
    </source>
</evidence>
<keyword evidence="3" id="KW-0813">Transport</keyword>
<dbReference type="GO" id="GO:0000319">
    <property type="term" value="F:sulfite transmembrane transporter activity"/>
    <property type="evidence" value="ECO:0007669"/>
    <property type="project" value="TreeGrafter"/>
</dbReference>
<reference evidence="10" key="1">
    <citation type="submission" date="2015-01" db="EMBL/GenBank/DDBJ databases">
        <authorList>
            <person name="Manzoor Shahid"/>
            <person name="Zubair Saima"/>
        </authorList>
    </citation>
    <scope>NUCLEOTIDE SEQUENCE [LARGE SCALE GENOMIC DNA]</scope>
    <source>
        <strain evidence="10">Sp3</strain>
    </source>
</reference>
<dbReference type="CDD" id="cd09321">
    <property type="entry name" value="TDT_like_3"/>
    <property type="match status" value="1"/>
</dbReference>
<dbReference type="AlphaFoldDB" id="A0A0B7MRL3"/>
<dbReference type="PANTHER" id="PTHR31686:SF1">
    <property type="entry name" value="SULFITE EFFLUX PUMP SSU1"/>
    <property type="match status" value="1"/>
</dbReference>